<accession>A0A1W2DBG2</accession>
<reference evidence="2 3" key="1">
    <citation type="submission" date="2017-04" db="EMBL/GenBank/DDBJ databases">
        <authorList>
            <person name="Afonso C.L."/>
            <person name="Miller P.J."/>
            <person name="Scott M.A."/>
            <person name="Spackman E."/>
            <person name="Goraichik I."/>
            <person name="Dimitrov K.M."/>
            <person name="Suarez D.L."/>
            <person name="Swayne D.E."/>
        </authorList>
    </citation>
    <scope>NUCLEOTIDE SEQUENCE [LARGE SCALE GENOMIC DNA]</scope>
    <source>
        <strain evidence="2 3">CGMCC 1.12511</strain>
    </source>
</reference>
<proteinExistence type="predicted"/>
<sequence>MCLVLVNKEAHMTTTHSRRQFETLNQAAERTGLSVRTLRRRIAAGLLPAYRSGPRVLRVDPADVDRLMVRVPTA</sequence>
<evidence type="ECO:0000313" key="2">
    <source>
        <dbReference type="EMBL" id="SMC94887.1"/>
    </source>
</evidence>
<dbReference type="InterPro" id="IPR041657">
    <property type="entry name" value="HTH_17"/>
</dbReference>
<feature type="domain" description="Helix-turn-helix" evidence="1">
    <location>
        <begin position="23"/>
        <end position="68"/>
    </location>
</feature>
<dbReference type="InterPro" id="IPR010093">
    <property type="entry name" value="SinI_DNA-bd"/>
</dbReference>
<dbReference type="AlphaFoldDB" id="A0A1W2DBG2"/>
<protein>
    <submittedName>
        <fullName evidence="2">DNA binding domain-containing protein, excisionase family</fullName>
    </submittedName>
</protein>
<evidence type="ECO:0000313" key="3">
    <source>
        <dbReference type="Proteomes" id="UP000192634"/>
    </source>
</evidence>
<dbReference type="InterPro" id="IPR009061">
    <property type="entry name" value="DNA-bd_dom_put_sf"/>
</dbReference>
<gene>
    <name evidence="2" type="ORF">SAMN06296429_11634</name>
</gene>
<organism evidence="2 3">
    <name type="scientific">Janibacter indicus</name>
    <dbReference type="NCBI Taxonomy" id="857417"/>
    <lineage>
        <taxon>Bacteria</taxon>
        <taxon>Bacillati</taxon>
        <taxon>Actinomycetota</taxon>
        <taxon>Actinomycetes</taxon>
        <taxon>Micrococcales</taxon>
        <taxon>Intrasporangiaceae</taxon>
        <taxon>Janibacter</taxon>
    </lineage>
</organism>
<dbReference type="SUPFAM" id="SSF46955">
    <property type="entry name" value="Putative DNA-binding domain"/>
    <property type="match status" value="1"/>
</dbReference>
<name>A0A1W2DBG2_9MICO</name>
<dbReference type="NCBIfam" id="TIGR01764">
    <property type="entry name" value="excise"/>
    <property type="match status" value="1"/>
</dbReference>
<dbReference type="GO" id="GO:0003677">
    <property type="term" value="F:DNA binding"/>
    <property type="evidence" value="ECO:0007669"/>
    <property type="project" value="InterPro"/>
</dbReference>
<dbReference type="Pfam" id="PF12728">
    <property type="entry name" value="HTH_17"/>
    <property type="match status" value="1"/>
</dbReference>
<dbReference type="Proteomes" id="UP000192634">
    <property type="component" value="Unassembled WGS sequence"/>
</dbReference>
<evidence type="ECO:0000259" key="1">
    <source>
        <dbReference type="Pfam" id="PF12728"/>
    </source>
</evidence>
<dbReference type="EMBL" id="FWXN01000016">
    <property type="protein sequence ID" value="SMC94887.1"/>
    <property type="molecule type" value="Genomic_DNA"/>
</dbReference>